<dbReference type="Proteomes" id="UP000825483">
    <property type="component" value="Unassembled WGS sequence"/>
</dbReference>
<dbReference type="GeneID" id="72465915"/>
<evidence type="ECO:0000313" key="2">
    <source>
        <dbReference type="Proteomes" id="UP000825483"/>
    </source>
</evidence>
<accession>A0A9R1CC62</accession>
<organism evidence="1 2">
    <name type="scientific">Prevotella lacticifex</name>
    <dbReference type="NCBI Taxonomy" id="2854755"/>
    <lineage>
        <taxon>Bacteria</taxon>
        <taxon>Pseudomonadati</taxon>
        <taxon>Bacteroidota</taxon>
        <taxon>Bacteroidia</taxon>
        <taxon>Bacteroidales</taxon>
        <taxon>Prevotellaceae</taxon>
        <taxon>Prevotella</taxon>
    </lineage>
</organism>
<gene>
    <name evidence="1" type="ORF">PRLR5076_28930</name>
</gene>
<reference evidence="1" key="1">
    <citation type="journal article" date="2022" name="Int. J. Syst. Evol. Microbiol.">
        <title>Prevotella lacticifex sp. nov., isolated from the rumen of cows.</title>
        <authorList>
            <person name="Shinkai T."/>
            <person name="Ikeyama N."/>
            <person name="Kumagai M."/>
            <person name="Ohmori H."/>
            <person name="Sakamoto M."/>
            <person name="Ohkuma M."/>
            <person name="Mitsumori M."/>
        </authorList>
    </citation>
    <scope>NUCLEOTIDE SEQUENCE</scope>
    <source>
        <strain evidence="1">R5076</strain>
    </source>
</reference>
<sequence length="47" mass="5564">MEKLTDTEEYKRDMLIKKIEHAVETMRLSELEAVAYDLFVKGYLSEP</sequence>
<protein>
    <submittedName>
        <fullName evidence="1">Uncharacterized protein</fullName>
    </submittedName>
</protein>
<keyword evidence="2" id="KW-1185">Reference proteome</keyword>
<dbReference type="AlphaFoldDB" id="A0A9R1CC62"/>
<proteinExistence type="predicted"/>
<dbReference type="EMBL" id="BPUB01000002">
    <property type="protein sequence ID" value="GJG60042.1"/>
    <property type="molecule type" value="Genomic_DNA"/>
</dbReference>
<dbReference type="RefSeq" id="WP_223926683.1">
    <property type="nucleotide sequence ID" value="NZ_BPTU01000002.1"/>
</dbReference>
<name>A0A9R1CC62_9BACT</name>
<evidence type="ECO:0000313" key="1">
    <source>
        <dbReference type="EMBL" id="GJG60042.1"/>
    </source>
</evidence>
<comment type="caution">
    <text evidence="1">The sequence shown here is derived from an EMBL/GenBank/DDBJ whole genome shotgun (WGS) entry which is preliminary data.</text>
</comment>